<organism evidence="1 2">
    <name type="scientific">[Phormidium ambiguum] IAM M-71</name>
    <dbReference type="NCBI Taxonomy" id="454136"/>
    <lineage>
        <taxon>Bacteria</taxon>
        <taxon>Bacillati</taxon>
        <taxon>Cyanobacteriota</taxon>
        <taxon>Cyanophyceae</taxon>
        <taxon>Oscillatoriophycideae</taxon>
        <taxon>Aerosakkonematales</taxon>
        <taxon>Aerosakkonemataceae</taxon>
        <taxon>Floridanema</taxon>
    </lineage>
</organism>
<dbReference type="RefSeq" id="WP_073595693.1">
    <property type="nucleotide sequence ID" value="NZ_MRCE01000026.1"/>
</dbReference>
<protein>
    <submittedName>
        <fullName evidence="1">Uncharacterized protein</fullName>
    </submittedName>
</protein>
<dbReference type="EMBL" id="MRCE01000026">
    <property type="protein sequence ID" value="OKH33834.1"/>
    <property type="molecule type" value="Genomic_DNA"/>
</dbReference>
<dbReference type="AlphaFoldDB" id="A0A1U7IB24"/>
<gene>
    <name evidence="1" type="ORF">NIES2119_22275</name>
</gene>
<sequence>MAILLANIGTSDLAVQIPINGENYYLPIDYLQAEANISRKIALLRSELQELWDYKKQRSYIETILYNELGFRANEKQTSRYLTEVLLKEYQSKPDYWYPRIKPVRILGSIEKAMSFGAKTGYIFVTNQQTEVKPDGEEKDTFYLFKILEKWLQDAKLDFHVEPVLLDGNVNANELESMLKCYYEAISKISKAEKLNQVKDDNELVLVSIKGGTEAMKTALQIQAIDAGFKKLVFLDPELSLERILYGQASECRLTLYWRHLQSQKYRTVGQLLDRWDFDGAIQVLTDWQSTLTSLPTGIVDDCDISQSQDVIKSVIQLLEIGSCLFNLDTERAKIFITEGSWTKIENDINYPQYKWLNLYTLCRIHWQLNQVATFLPRLSSFVEELLNYLMLQLSEGKYFLKNEDFKLDVNQLEPELFNVFAKLEGQKKIEEYTENFTEPYWLRYIYNKLHFVEALVKFQARDLEVWKPIKSSVKKLNYWIEIRNDIIHRATGVSKDGMVELRSKDCQDGKKIAIAACAPEDITAEIANLIDCVSTFLNEPTKPCVGENSQYYIYSEIRDSVLTKLNENL</sequence>
<dbReference type="STRING" id="454136.NIES2119_22275"/>
<reference evidence="1 2" key="1">
    <citation type="submission" date="2016-11" db="EMBL/GenBank/DDBJ databases">
        <title>Draft Genome Sequences of Nine Cyanobacterial Strains from Diverse Habitats.</title>
        <authorList>
            <person name="Zhu T."/>
            <person name="Hou S."/>
            <person name="Lu X."/>
            <person name="Hess W.R."/>
        </authorList>
    </citation>
    <scope>NUCLEOTIDE SEQUENCE [LARGE SCALE GENOMIC DNA]</scope>
    <source>
        <strain evidence="1 2">IAM M-71</strain>
    </source>
</reference>
<evidence type="ECO:0000313" key="1">
    <source>
        <dbReference type="EMBL" id="OKH33834.1"/>
    </source>
</evidence>
<comment type="caution">
    <text evidence="1">The sequence shown here is derived from an EMBL/GenBank/DDBJ whole genome shotgun (WGS) entry which is preliminary data.</text>
</comment>
<name>A0A1U7IB24_9CYAN</name>
<dbReference type="Proteomes" id="UP000185860">
    <property type="component" value="Unassembled WGS sequence"/>
</dbReference>
<proteinExistence type="predicted"/>
<dbReference type="OrthoDB" id="504131at2"/>
<evidence type="ECO:0000313" key="2">
    <source>
        <dbReference type="Proteomes" id="UP000185860"/>
    </source>
</evidence>
<accession>A0A1U7IB24</accession>